<gene>
    <name evidence="1" type="ORF">DCAF_LOCUS15702</name>
</gene>
<evidence type="ECO:0000313" key="1">
    <source>
        <dbReference type="EMBL" id="CAK7340617.1"/>
    </source>
</evidence>
<name>A0AAV1RYI1_9ROSI</name>
<accession>A0AAV1RYI1</accession>
<dbReference type="EMBL" id="CAWUPB010001160">
    <property type="protein sequence ID" value="CAK7340617.1"/>
    <property type="molecule type" value="Genomic_DNA"/>
</dbReference>
<keyword evidence="2" id="KW-1185">Reference proteome</keyword>
<dbReference type="Proteomes" id="UP001314170">
    <property type="component" value="Unassembled WGS sequence"/>
</dbReference>
<comment type="caution">
    <text evidence="1">The sequence shown here is derived from an EMBL/GenBank/DDBJ whole genome shotgun (WGS) entry which is preliminary data.</text>
</comment>
<reference evidence="1 2" key="1">
    <citation type="submission" date="2024-01" db="EMBL/GenBank/DDBJ databases">
        <authorList>
            <person name="Waweru B."/>
        </authorList>
    </citation>
    <scope>NUCLEOTIDE SEQUENCE [LARGE SCALE GENOMIC DNA]</scope>
</reference>
<sequence>MRTSSAVELKARIPWLNWVVHGGVLNLRYLNSQKVVSVYTNEEINHITEPVPPQLLTEEELMPQRDLR</sequence>
<evidence type="ECO:0000313" key="2">
    <source>
        <dbReference type="Proteomes" id="UP001314170"/>
    </source>
</evidence>
<protein>
    <submittedName>
        <fullName evidence="1">Uncharacterized protein</fullName>
    </submittedName>
</protein>
<dbReference type="AlphaFoldDB" id="A0AAV1RYI1"/>
<proteinExistence type="predicted"/>
<organism evidence="1 2">
    <name type="scientific">Dovyalis caffra</name>
    <dbReference type="NCBI Taxonomy" id="77055"/>
    <lineage>
        <taxon>Eukaryota</taxon>
        <taxon>Viridiplantae</taxon>
        <taxon>Streptophyta</taxon>
        <taxon>Embryophyta</taxon>
        <taxon>Tracheophyta</taxon>
        <taxon>Spermatophyta</taxon>
        <taxon>Magnoliopsida</taxon>
        <taxon>eudicotyledons</taxon>
        <taxon>Gunneridae</taxon>
        <taxon>Pentapetalae</taxon>
        <taxon>rosids</taxon>
        <taxon>fabids</taxon>
        <taxon>Malpighiales</taxon>
        <taxon>Salicaceae</taxon>
        <taxon>Flacourtieae</taxon>
        <taxon>Dovyalis</taxon>
    </lineage>
</organism>